<evidence type="ECO:0000313" key="2">
    <source>
        <dbReference type="EMBL" id="KAB8295841.1"/>
    </source>
</evidence>
<dbReference type="EMBL" id="VIGI01000009">
    <property type="protein sequence ID" value="KAB8295841.1"/>
    <property type="molecule type" value="Genomic_DNA"/>
</dbReference>
<gene>
    <name evidence="2" type="ORF">EYC80_008663</name>
</gene>
<evidence type="ECO:0000256" key="1">
    <source>
        <dbReference type="SAM" id="MobiDB-lite"/>
    </source>
</evidence>
<dbReference type="Proteomes" id="UP000326757">
    <property type="component" value="Unassembled WGS sequence"/>
</dbReference>
<feature type="region of interest" description="Disordered" evidence="1">
    <location>
        <begin position="1"/>
        <end position="56"/>
    </location>
</feature>
<dbReference type="OrthoDB" id="3440029at2759"/>
<accession>A0A5N6K156</accession>
<feature type="region of interest" description="Disordered" evidence="1">
    <location>
        <begin position="230"/>
        <end position="350"/>
    </location>
</feature>
<feature type="region of interest" description="Disordered" evidence="1">
    <location>
        <begin position="516"/>
        <end position="550"/>
    </location>
</feature>
<feature type="compositionally biased region" description="Pro residues" evidence="1">
    <location>
        <begin position="22"/>
        <end position="39"/>
    </location>
</feature>
<reference evidence="2 3" key="1">
    <citation type="submission" date="2019-06" db="EMBL/GenBank/DDBJ databases">
        <title>Genome Sequence of the Brown Rot Fungal Pathogen Monilinia laxa.</title>
        <authorList>
            <person name="De Miccolis Angelini R.M."/>
            <person name="Landi L."/>
            <person name="Abate D."/>
            <person name="Pollastro S."/>
            <person name="Romanazzi G."/>
            <person name="Faretra F."/>
        </authorList>
    </citation>
    <scope>NUCLEOTIDE SEQUENCE [LARGE SCALE GENOMIC DNA]</scope>
    <source>
        <strain evidence="2 3">Mlax316</strain>
    </source>
</reference>
<feature type="compositionally biased region" description="Pro residues" evidence="1">
    <location>
        <begin position="230"/>
        <end position="247"/>
    </location>
</feature>
<name>A0A5N6K156_MONLA</name>
<dbReference type="AlphaFoldDB" id="A0A5N6K156"/>
<sequence length="550" mass="62609">MSHQGPRGPPPPPPGAMMRGIPGPPPHPPGAKPGPPPGHPGQGRGRGGPPPQMQMQMQMPMRPRYESSHIVDLNATDKQQLDEAACKKLLTTYSAYSIRKVIPTGKDKSTWAKAVVTEEALSQEDIVAQLKKLKESPKTISDKKGALFPNQQGQVNRLLDRLRNEETNADFDWSLFQLDRRERSSNKIRETVLITVIVKRALKDHLSAMAIYQLIEKNKQERVAEMMRPAMPPQPQQGQPPPNPNDQPAPVVGIVRMNEKNDGNRGRSRSRSRQRPARCQSDSNSDTESDSDTASTGASTISSSLVSSISSRSDERPRRYNSHNRRGRSHSRHRQREHQKKYYSHRSESPEPIFQEFHRSSHPRSPYVGEIAPRAPDAIIQAFQQGREEERAAAQHYLSQPQRPVIADEPPRAVIPAGRRELEYNTTPPHYSSRQYVDAPMLEAPRYVEPQYTRPAPRHQYPIYNDRHLDDFYEDDDPPLIIRDVRPIPQDATYRRHISDAESYIARDPIRPRIPFTGLRPQIPQFRRHPFSPRSPPQYRYAPSYSNDSA</sequence>
<organism evidence="2 3">
    <name type="scientific">Monilinia laxa</name>
    <name type="common">Brown rot fungus</name>
    <name type="synonym">Sclerotinia laxa</name>
    <dbReference type="NCBI Taxonomy" id="61186"/>
    <lineage>
        <taxon>Eukaryota</taxon>
        <taxon>Fungi</taxon>
        <taxon>Dikarya</taxon>
        <taxon>Ascomycota</taxon>
        <taxon>Pezizomycotina</taxon>
        <taxon>Leotiomycetes</taxon>
        <taxon>Helotiales</taxon>
        <taxon>Sclerotiniaceae</taxon>
        <taxon>Monilinia</taxon>
    </lineage>
</organism>
<keyword evidence="3" id="KW-1185">Reference proteome</keyword>
<feature type="compositionally biased region" description="Low complexity" evidence="1">
    <location>
        <begin position="292"/>
        <end position="311"/>
    </location>
</feature>
<protein>
    <submittedName>
        <fullName evidence="2">Uncharacterized protein</fullName>
    </submittedName>
</protein>
<evidence type="ECO:0000313" key="3">
    <source>
        <dbReference type="Proteomes" id="UP000326757"/>
    </source>
</evidence>
<feature type="compositionally biased region" description="Basic residues" evidence="1">
    <location>
        <begin position="319"/>
        <end position="344"/>
    </location>
</feature>
<feature type="compositionally biased region" description="Basic residues" evidence="1">
    <location>
        <begin position="266"/>
        <end position="276"/>
    </location>
</feature>
<comment type="caution">
    <text evidence="2">The sequence shown here is derived from an EMBL/GenBank/DDBJ whole genome shotgun (WGS) entry which is preliminary data.</text>
</comment>
<proteinExistence type="predicted"/>